<comment type="caution">
    <text evidence="7">The sequence shown here is derived from an EMBL/GenBank/DDBJ whole genome shotgun (WGS) entry which is preliminary data.</text>
</comment>
<dbReference type="Pfam" id="PF02441">
    <property type="entry name" value="Flavoprotein"/>
    <property type="match status" value="1"/>
</dbReference>
<dbReference type="GO" id="GO:0004632">
    <property type="term" value="F:phosphopantothenate--cysteine ligase activity"/>
    <property type="evidence" value="ECO:0007669"/>
    <property type="project" value="UniProtKB-UniRule"/>
</dbReference>
<dbReference type="NCBIfam" id="TIGR00521">
    <property type="entry name" value="coaBC_dfp"/>
    <property type="match status" value="1"/>
</dbReference>
<evidence type="ECO:0000256" key="4">
    <source>
        <dbReference type="RuleBase" id="RU364078"/>
    </source>
</evidence>
<dbReference type="GO" id="GO:0010181">
    <property type="term" value="F:FMN binding"/>
    <property type="evidence" value="ECO:0007669"/>
    <property type="project" value="UniProtKB-UniRule"/>
</dbReference>
<dbReference type="EC" id="6.3.2.5" evidence="3"/>
<evidence type="ECO:0000313" key="7">
    <source>
        <dbReference type="EMBL" id="RDU38520.1"/>
    </source>
</evidence>
<evidence type="ECO:0000259" key="6">
    <source>
        <dbReference type="Pfam" id="PF04127"/>
    </source>
</evidence>
<dbReference type="OrthoDB" id="9802554at2"/>
<feature type="region of interest" description="Phosphopantothenoylcysteine decarboxylase" evidence="3">
    <location>
        <begin position="1"/>
        <end position="190"/>
    </location>
</feature>
<evidence type="ECO:0000256" key="1">
    <source>
        <dbReference type="ARBA" id="ARBA00022793"/>
    </source>
</evidence>
<feature type="binding site" evidence="3">
    <location>
        <position position="341"/>
    </location>
    <ligand>
        <name>CTP</name>
        <dbReference type="ChEBI" id="CHEBI:37563"/>
    </ligand>
</feature>
<feature type="domain" description="Flavoprotein" evidence="5">
    <location>
        <begin position="5"/>
        <end position="175"/>
    </location>
</feature>
<feature type="binding site" evidence="3">
    <location>
        <position position="323"/>
    </location>
    <ligand>
        <name>CTP</name>
        <dbReference type="ChEBI" id="CHEBI:37563"/>
    </ligand>
</feature>
<organism evidence="7 8">
    <name type="scientific">Neobacillus piezotolerans</name>
    <dbReference type="NCBI Taxonomy" id="2259171"/>
    <lineage>
        <taxon>Bacteria</taxon>
        <taxon>Bacillati</taxon>
        <taxon>Bacillota</taxon>
        <taxon>Bacilli</taxon>
        <taxon>Bacillales</taxon>
        <taxon>Bacillaceae</taxon>
        <taxon>Neobacillus</taxon>
    </lineage>
</organism>
<comment type="similarity">
    <text evidence="3 4">In the N-terminal section; belongs to the HFCD (homo-oligomeric flavin containing Cys decarboxylase) superfamily.</text>
</comment>
<feature type="binding site" evidence="3">
    <location>
        <position position="279"/>
    </location>
    <ligand>
        <name>CTP</name>
        <dbReference type="ChEBI" id="CHEBI:37563"/>
    </ligand>
</feature>
<dbReference type="SUPFAM" id="SSF52507">
    <property type="entry name" value="Homo-oligomeric flavin-containing Cys decarboxylases, HFCD"/>
    <property type="match status" value="1"/>
</dbReference>
<dbReference type="EMBL" id="QNQT01000001">
    <property type="protein sequence ID" value="RDU38520.1"/>
    <property type="molecule type" value="Genomic_DNA"/>
</dbReference>
<accession>A0A3D8GVM2</accession>
<comment type="function">
    <text evidence="4">Catalyzes two steps in the biosynthesis of coenzyme A. In the first step cysteine is conjugated to 4'-phosphopantothenate to form 4-phosphopantothenoylcysteine, in the latter compound is decarboxylated to form 4'-phosphopantotheine.</text>
</comment>
<keyword evidence="8" id="KW-1185">Reference proteome</keyword>
<keyword evidence="3" id="KW-0479">Metal-binding</keyword>
<keyword evidence="3 4" id="KW-0285">Flavoprotein</keyword>
<protein>
    <recommendedName>
        <fullName evidence="3">Coenzyme A biosynthesis bifunctional protein CoaBC</fullName>
    </recommendedName>
    <alternativeName>
        <fullName evidence="3">DNA/pantothenate metabolism flavoprotein</fullName>
    </alternativeName>
    <alternativeName>
        <fullName evidence="3">Phosphopantothenoylcysteine synthetase/decarboxylase</fullName>
        <shortName evidence="3">PPCS-PPCDC</shortName>
    </alternativeName>
    <domain>
        <recommendedName>
            <fullName evidence="3">Phosphopantothenoylcysteine decarboxylase</fullName>
            <shortName evidence="3">PPC decarboxylase</shortName>
            <shortName evidence="3">PPC-DC</shortName>
            <ecNumber evidence="3">4.1.1.36</ecNumber>
        </recommendedName>
        <alternativeName>
            <fullName evidence="3">CoaC</fullName>
        </alternativeName>
    </domain>
    <domain>
        <recommendedName>
            <fullName evidence="3">Phosphopantothenate--cysteine ligase</fullName>
            <ecNumber evidence="3">6.3.2.5</ecNumber>
        </recommendedName>
        <alternativeName>
            <fullName evidence="3">CoaB</fullName>
        </alternativeName>
        <alternativeName>
            <fullName evidence="3">Phosphopantothenoylcysteine synthetase</fullName>
            <shortName evidence="3">PPC synthetase</shortName>
            <shortName evidence="3">PPC-S</shortName>
        </alternativeName>
    </domain>
</protein>
<dbReference type="Pfam" id="PF04127">
    <property type="entry name" value="DFP"/>
    <property type="match status" value="1"/>
</dbReference>
<dbReference type="HAMAP" id="MF_02225">
    <property type="entry name" value="CoaBC"/>
    <property type="match status" value="1"/>
</dbReference>
<dbReference type="InterPro" id="IPR003382">
    <property type="entry name" value="Flavoprotein"/>
</dbReference>
<dbReference type="GO" id="GO:0015937">
    <property type="term" value="P:coenzyme A biosynthetic process"/>
    <property type="evidence" value="ECO:0007669"/>
    <property type="project" value="UniProtKB-UniRule"/>
</dbReference>
<evidence type="ECO:0000256" key="3">
    <source>
        <dbReference type="HAMAP-Rule" id="MF_02225"/>
    </source>
</evidence>
<dbReference type="RefSeq" id="WP_115450439.1">
    <property type="nucleotide sequence ID" value="NZ_QNQT01000001.1"/>
</dbReference>
<proteinExistence type="inferred from homology"/>
<comment type="cofactor">
    <cofactor evidence="3">
        <name>Mg(2+)</name>
        <dbReference type="ChEBI" id="CHEBI:18420"/>
    </cofactor>
</comment>
<dbReference type="InterPro" id="IPR005252">
    <property type="entry name" value="CoaBC"/>
</dbReference>
<feature type="active site" description="Proton donor" evidence="3">
    <location>
        <position position="157"/>
    </location>
</feature>
<comment type="pathway">
    <text evidence="3 4">Cofactor biosynthesis; coenzyme A biosynthesis; CoA from (R)-pantothenate: step 2/5.</text>
</comment>
<feature type="region of interest" description="Phosphopantothenate--cysteine ligase" evidence="3">
    <location>
        <begin position="191"/>
        <end position="402"/>
    </location>
</feature>
<dbReference type="AlphaFoldDB" id="A0A3D8GVM2"/>
<dbReference type="Gene3D" id="3.40.50.10300">
    <property type="entry name" value="CoaB-like"/>
    <property type="match status" value="1"/>
</dbReference>
<dbReference type="GO" id="GO:0004633">
    <property type="term" value="F:phosphopantothenoylcysteine decarboxylase activity"/>
    <property type="evidence" value="ECO:0007669"/>
    <property type="project" value="UniProtKB-UniRule"/>
</dbReference>
<comment type="similarity">
    <text evidence="3 4">In the C-terminal section; belongs to the PPC synthetase family.</text>
</comment>
<name>A0A3D8GVM2_9BACI</name>
<keyword evidence="3" id="KW-0511">Multifunctional enzyme</keyword>
<evidence type="ECO:0000259" key="5">
    <source>
        <dbReference type="Pfam" id="PF02441"/>
    </source>
</evidence>
<keyword evidence="2 3" id="KW-0456">Lyase</keyword>
<keyword evidence="3 4" id="KW-0436">Ligase</keyword>
<dbReference type="EC" id="4.1.1.36" evidence="3"/>
<keyword evidence="3" id="KW-0460">Magnesium</keyword>
<dbReference type="InterPro" id="IPR036551">
    <property type="entry name" value="Flavin_trans-like"/>
</dbReference>
<dbReference type="Gene3D" id="3.40.50.1950">
    <property type="entry name" value="Flavin prenyltransferase-like"/>
    <property type="match status" value="1"/>
</dbReference>
<sequence>MLEGKKILLCVTGGIAVYKAAALTSKLVQAGAQVKVIMSESAAKFVAPLTFQALSRNDVYTDTFDEKIPGAIAHIDLADWPDLVICAPATANTIGKLAGGIADNMVTTTLLATEAPVWIAPAMNVHMYGHPAVMRNIETLHGFGYRFIEPGEGFLACGYVGKGRLEEPERIVELAASFFAGEKGKLSGRTVLVTAGPTRERIDPVRFISNDSSGKMGYAIAEEALREGAKVILITGPVGIEPPKGALVVRVESAQEMYDAALGYFEEADIVIKSAAVSDYRPKTTYAHKVKKKPGNETIELERTKDILMELGKRKTRQVLVGFAAETNNLEEYAKRKLAAKNADMIVANDVTASGAGFGTDTNIVTLFRTDGSNESLPLLAKHEVARRILQEASILAEGAGK</sequence>
<feature type="domain" description="DNA/pantothenate metabolism flavoprotein C-terminal" evidence="6">
    <location>
        <begin position="186"/>
        <end position="393"/>
    </location>
</feature>
<evidence type="ECO:0000256" key="2">
    <source>
        <dbReference type="ARBA" id="ARBA00023239"/>
    </source>
</evidence>
<feature type="binding site" evidence="3">
    <location>
        <position position="337"/>
    </location>
    <ligand>
        <name>CTP</name>
        <dbReference type="ChEBI" id="CHEBI:37563"/>
    </ligand>
</feature>
<comment type="cofactor">
    <cofactor evidence="3">
        <name>FMN</name>
        <dbReference type="ChEBI" id="CHEBI:58210"/>
    </cofactor>
    <text evidence="3">Binds 1 FMN per subunit.</text>
</comment>
<dbReference type="GO" id="GO:0015941">
    <property type="term" value="P:pantothenate catabolic process"/>
    <property type="evidence" value="ECO:0007669"/>
    <property type="project" value="InterPro"/>
</dbReference>
<dbReference type="SUPFAM" id="SSF102645">
    <property type="entry name" value="CoaB-like"/>
    <property type="match status" value="1"/>
</dbReference>
<dbReference type="GO" id="GO:0071513">
    <property type="term" value="C:phosphopantothenoylcysteine decarboxylase complex"/>
    <property type="evidence" value="ECO:0007669"/>
    <property type="project" value="TreeGrafter"/>
</dbReference>
<evidence type="ECO:0000313" key="8">
    <source>
        <dbReference type="Proteomes" id="UP000257144"/>
    </source>
</evidence>
<dbReference type="PANTHER" id="PTHR14359:SF6">
    <property type="entry name" value="PHOSPHOPANTOTHENOYLCYSTEINE DECARBOXYLASE"/>
    <property type="match status" value="1"/>
</dbReference>
<comment type="pathway">
    <text evidence="3 4">Cofactor biosynthesis; coenzyme A biosynthesis; CoA from (R)-pantothenate: step 3/5.</text>
</comment>
<keyword evidence="3 4" id="KW-0288">FMN</keyword>
<comment type="function">
    <text evidence="3">Catalyzes two sequential steps in the biosynthesis of coenzyme A. In the first step cysteine is conjugated to 4'-phosphopantothenate to form 4-phosphopantothenoylcysteine. In the second step the latter compound is decarboxylated to form 4'-phosphopantotheine.</text>
</comment>
<comment type="catalytic activity">
    <reaction evidence="3 4">
        <text>(R)-4'-phosphopantothenate + L-cysteine + CTP = N-[(R)-4-phosphopantothenoyl]-L-cysteine + CMP + diphosphate + H(+)</text>
        <dbReference type="Rhea" id="RHEA:19397"/>
        <dbReference type="ChEBI" id="CHEBI:10986"/>
        <dbReference type="ChEBI" id="CHEBI:15378"/>
        <dbReference type="ChEBI" id="CHEBI:33019"/>
        <dbReference type="ChEBI" id="CHEBI:35235"/>
        <dbReference type="ChEBI" id="CHEBI:37563"/>
        <dbReference type="ChEBI" id="CHEBI:59458"/>
        <dbReference type="ChEBI" id="CHEBI:60377"/>
        <dbReference type="EC" id="6.3.2.5"/>
    </reaction>
</comment>
<comment type="caution">
    <text evidence="3">Lacks conserved residue(s) required for the propagation of feature annotation.</text>
</comment>
<gene>
    <name evidence="3 7" type="primary">coaBC</name>
    <name evidence="7" type="ORF">DRW41_02870</name>
</gene>
<reference evidence="7 8" key="1">
    <citation type="submission" date="2018-07" db="EMBL/GenBank/DDBJ databases">
        <title>Bacillus sp. YLB-04 draft genome sequence.</title>
        <authorList>
            <person name="Yu L."/>
            <person name="Tang X."/>
        </authorList>
    </citation>
    <scope>NUCLEOTIDE SEQUENCE [LARGE SCALE GENOMIC DNA]</scope>
    <source>
        <strain evidence="7 8">YLB-04</strain>
    </source>
</reference>
<dbReference type="UniPathway" id="UPA00241">
    <property type="reaction ID" value="UER00353"/>
</dbReference>
<keyword evidence="1 3" id="KW-0210">Decarboxylase</keyword>
<comment type="catalytic activity">
    <reaction evidence="3 4">
        <text>N-[(R)-4-phosphopantothenoyl]-L-cysteine + H(+) = (R)-4'-phosphopantetheine + CO2</text>
        <dbReference type="Rhea" id="RHEA:16793"/>
        <dbReference type="ChEBI" id="CHEBI:15378"/>
        <dbReference type="ChEBI" id="CHEBI:16526"/>
        <dbReference type="ChEBI" id="CHEBI:59458"/>
        <dbReference type="ChEBI" id="CHEBI:61723"/>
        <dbReference type="EC" id="4.1.1.36"/>
    </reaction>
</comment>
<feature type="binding site" evidence="3">
    <location>
        <position position="289"/>
    </location>
    <ligand>
        <name>CTP</name>
        <dbReference type="ChEBI" id="CHEBI:37563"/>
    </ligand>
</feature>
<dbReference type="Proteomes" id="UP000257144">
    <property type="component" value="Unassembled WGS sequence"/>
</dbReference>
<dbReference type="InterPro" id="IPR035929">
    <property type="entry name" value="CoaB-like_sf"/>
</dbReference>
<dbReference type="InterPro" id="IPR007085">
    <property type="entry name" value="DNA/pantothenate-metab_flavo_C"/>
</dbReference>
<dbReference type="GO" id="GO:0046872">
    <property type="term" value="F:metal ion binding"/>
    <property type="evidence" value="ECO:0007669"/>
    <property type="project" value="UniProtKB-KW"/>
</dbReference>
<dbReference type="PANTHER" id="PTHR14359">
    <property type="entry name" value="HOMO-OLIGOMERIC FLAVIN CONTAINING CYS DECARBOXYLASE FAMILY"/>
    <property type="match status" value="1"/>
</dbReference>